<dbReference type="Pfam" id="PF01510">
    <property type="entry name" value="Amidase_2"/>
    <property type="match status" value="1"/>
</dbReference>
<evidence type="ECO:0000256" key="3">
    <source>
        <dbReference type="ARBA" id="ARBA00022801"/>
    </source>
</evidence>
<comment type="catalytic activity">
    <reaction evidence="1">
        <text>Hydrolyzes the link between N-acetylmuramoyl residues and L-amino acid residues in certain cell-wall glycopeptides.</text>
        <dbReference type="EC" id="3.5.1.28"/>
    </reaction>
</comment>
<dbReference type="Proteomes" id="UP000704176">
    <property type="component" value="Unassembled WGS sequence"/>
</dbReference>
<evidence type="ECO:0000313" key="8">
    <source>
        <dbReference type="Proteomes" id="UP000704176"/>
    </source>
</evidence>
<evidence type="ECO:0000256" key="2">
    <source>
        <dbReference type="ARBA" id="ARBA00011901"/>
    </source>
</evidence>
<evidence type="ECO:0000313" key="7">
    <source>
        <dbReference type="EMBL" id="MBZ6076329.1"/>
    </source>
</evidence>
<dbReference type="PANTHER" id="PTHR30417">
    <property type="entry name" value="N-ACETYLMURAMOYL-L-ALANINE AMIDASE AMID"/>
    <property type="match status" value="1"/>
</dbReference>
<dbReference type="GO" id="GO:0008745">
    <property type="term" value="F:N-acetylmuramoyl-L-alanine amidase activity"/>
    <property type="evidence" value="ECO:0007669"/>
    <property type="project" value="UniProtKB-EC"/>
</dbReference>
<proteinExistence type="predicted"/>
<feature type="domain" description="N-acetylmuramoyl-L-alanine amidase" evidence="6">
    <location>
        <begin position="22"/>
        <end position="186"/>
    </location>
</feature>
<dbReference type="Gene3D" id="3.40.80.10">
    <property type="entry name" value="Peptidoglycan recognition protein-like"/>
    <property type="match status" value="1"/>
</dbReference>
<protein>
    <recommendedName>
        <fullName evidence="2">N-acetylmuramoyl-L-alanine amidase</fullName>
        <ecNumber evidence="2">3.5.1.28</ecNumber>
    </recommendedName>
</protein>
<dbReference type="EMBL" id="JAIRBM010000005">
    <property type="protein sequence ID" value="MBZ6076329.1"/>
    <property type="molecule type" value="Genomic_DNA"/>
</dbReference>
<dbReference type="InterPro" id="IPR051206">
    <property type="entry name" value="NAMLAA_amidase_2"/>
</dbReference>
<dbReference type="RefSeq" id="WP_224312655.1">
    <property type="nucleotide sequence ID" value="NZ_JAIRBM010000005.1"/>
</dbReference>
<organism evidence="7 8">
    <name type="scientific">Microvirga puerhi</name>
    <dbReference type="NCBI Taxonomy" id="2876078"/>
    <lineage>
        <taxon>Bacteria</taxon>
        <taxon>Pseudomonadati</taxon>
        <taxon>Pseudomonadota</taxon>
        <taxon>Alphaproteobacteria</taxon>
        <taxon>Hyphomicrobiales</taxon>
        <taxon>Methylobacteriaceae</taxon>
        <taxon>Microvirga</taxon>
    </lineage>
</organism>
<keyword evidence="3 7" id="KW-0378">Hydrolase</keyword>
<name>A0ABS7VM71_9HYPH</name>
<comment type="caution">
    <text evidence="7">The sequence shown here is derived from an EMBL/GenBank/DDBJ whole genome shotgun (WGS) entry which is preliminary data.</text>
</comment>
<dbReference type="SUPFAM" id="SSF55846">
    <property type="entry name" value="N-acetylmuramoyl-L-alanine amidase-like"/>
    <property type="match status" value="1"/>
</dbReference>
<feature type="compositionally biased region" description="Polar residues" evidence="5">
    <location>
        <begin position="1"/>
        <end position="11"/>
    </location>
</feature>
<evidence type="ECO:0000256" key="5">
    <source>
        <dbReference type="SAM" id="MobiDB-lite"/>
    </source>
</evidence>
<evidence type="ECO:0000256" key="4">
    <source>
        <dbReference type="ARBA" id="ARBA00023316"/>
    </source>
</evidence>
<evidence type="ECO:0000256" key="1">
    <source>
        <dbReference type="ARBA" id="ARBA00001561"/>
    </source>
</evidence>
<accession>A0ABS7VM71</accession>
<dbReference type="PANTHER" id="PTHR30417:SF1">
    <property type="entry name" value="N-ACETYLMURAMOYL-L-ALANINE AMIDASE AMID"/>
    <property type="match status" value="1"/>
</dbReference>
<reference evidence="7 8" key="1">
    <citation type="submission" date="2021-09" db="EMBL/GenBank/DDBJ databases">
        <title>The complete genome sequence of a new microorganism.</title>
        <authorList>
            <person name="Zi Z."/>
        </authorList>
    </citation>
    <scope>NUCLEOTIDE SEQUENCE [LARGE SCALE GENOMIC DNA]</scope>
    <source>
        <strain evidence="7 8">WGZ8</strain>
    </source>
</reference>
<evidence type="ECO:0000259" key="6">
    <source>
        <dbReference type="SMART" id="SM00644"/>
    </source>
</evidence>
<dbReference type="InterPro" id="IPR036505">
    <property type="entry name" value="Amidase/PGRP_sf"/>
</dbReference>
<keyword evidence="4" id="KW-0961">Cell wall biogenesis/degradation</keyword>
<dbReference type="InterPro" id="IPR002502">
    <property type="entry name" value="Amidase_domain"/>
</dbReference>
<dbReference type="CDD" id="cd06583">
    <property type="entry name" value="PGRP"/>
    <property type="match status" value="1"/>
</dbReference>
<feature type="region of interest" description="Disordered" evidence="5">
    <location>
        <begin position="1"/>
        <end position="21"/>
    </location>
</feature>
<dbReference type="EC" id="3.5.1.28" evidence="2"/>
<sequence length="202" mass="22361">MSFQVKSQRLESNGRPVTYIESPNRGGNLRPLYLIMHYTAGGSAEGAISWFKDPRAKASAHLVIGRDGEVTQMVPFNRVAWHAGRSSWNELEGMNSYAIGIELANAGKLRKNEQGDWVNWASNKVPPAEVTVATHKDETTPAGWQLYTSEQLEAALGVAMALHEAYRFLDILGHEDVSPRRKVDPGPAFPMISFKSKVLGRQ</sequence>
<keyword evidence="8" id="KW-1185">Reference proteome</keyword>
<gene>
    <name evidence="7" type="ORF">K9B37_08505</name>
</gene>
<dbReference type="SMART" id="SM00644">
    <property type="entry name" value="Ami_2"/>
    <property type="match status" value="1"/>
</dbReference>